<protein>
    <submittedName>
        <fullName evidence="5">MFS transporter</fullName>
    </submittedName>
</protein>
<keyword evidence="2 4" id="KW-1133">Transmembrane helix</keyword>
<evidence type="ECO:0000256" key="3">
    <source>
        <dbReference type="ARBA" id="ARBA00023136"/>
    </source>
</evidence>
<feature type="transmembrane region" description="Helical" evidence="4">
    <location>
        <begin position="131"/>
        <end position="153"/>
    </location>
</feature>
<feature type="transmembrane region" description="Helical" evidence="4">
    <location>
        <begin position="174"/>
        <end position="194"/>
    </location>
</feature>
<dbReference type="SUPFAM" id="SSF103473">
    <property type="entry name" value="MFS general substrate transporter"/>
    <property type="match status" value="1"/>
</dbReference>
<feature type="transmembrane region" description="Helical" evidence="4">
    <location>
        <begin position="412"/>
        <end position="429"/>
    </location>
</feature>
<feature type="transmembrane region" description="Helical" evidence="4">
    <location>
        <begin position="105"/>
        <end position="125"/>
    </location>
</feature>
<proteinExistence type="predicted"/>
<evidence type="ECO:0000313" key="5">
    <source>
        <dbReference type="EMBL" id="MCX2742868.1"/>
    </source>
</evidence>
<accession>A0ABT3RM23</accession>
<organism evidence="5 6">
    <name type="scientific">Mangrovivirga halotolerans</name>
    <dbReference type="NCBI Taxonomy" id="2993936"/>
    <lineage>
        <taxon>Bacteria</taxon>
        <taxon>Pseudomonadati</taxon>
        <taxon>Bacteroidota</taxon>
        <taxon>Cytophagia</taxon>
        <taxon>Cytophagales</taxon>
        <taxon>Mangrovivirgaceae</taxon>
        <taxon>Mangrovivirga</taxon>
    </lineage>
</organism>
<evidence type="ECO:0000256" key="2">
    <source>
        <dbReference type="ARBA" id="ARBA00022989"/>
    </source>
</evidence>
<gene>
    <name evidence="5" type="ORF">OO013_03260</name>
</gene>
<dbReference type="EMBL" id="JAPFQN010000002">
    <property type="protein sequence ID" value="MCX2742868.1"/>
    <property type="molecule type" value="Genomic_DNA"/>
</dbReference>
<dbReference type="RefSeq" id="WP_266055217.1">
    <property type="nucleotide sequence ID" value="NZ_JAPFQN010000002.1"/>
</dbReference>
<name>A0ABT3RM23_9BACT</name>
<sequence>METTIKEKVFDYITEEGEVRSCDKIKEEACNQQPGNYLKFVANGACSKLAEALISPGITLPWIISTLGGQAFLTGVPVPLKNIGSLLPQLVISGKIRAKKIRKNYWAFASLVQAACMGISAGLVLVNSSWISWLILFLFLIFSVASGVASVAFKDVSGKTIDKGLRGQMLGARATIGGALSLGAGVVLHLFIAGSQNVKIYAALFGISSILWIGAAYFFYVIKEQPGATEGGRNPIKEFKTGLNILKKDDNFRKFIITRALLMSIPLATPFYVVLAKEYTGDSISNLGLLVVLSGIANVVSSPLWGKFADRSSRKMMAVVASIGIITGIYSLLYPLFGFDKYEIYLFAPVILFNNVAHAGARLSRKTYLVDMAPEDERPTYVSLSNTLIGLFTVLAATFGVISSVLSNQAQIGFFMLMMIASIGFAFNLKEV</sequence>
<dbReference type="InterPro" id="IPR036259">
    <property type="entry name" value="MFS_trans_sf"/>
</dbReference>
<dbReference type="PANTHER" id="PTHR23526">
    <property type="entry name" value="INTEGRAL MEMBRANE TRANSPORT PROTEIN-RELATED"/>
    <property type="match status" value="1"/>
</dbReference>
<feature type="transmembrane region" description="Helical" evidence="4">
    <location>
        <begin position="318"/>
        <end position="338"/>
    </location>
</feature>
<dbReference type="Proteomes" id="UP001209885">
    <property type="component" value="Unassembled WGS sequence"/>
</dbReference>
<comment type="caution">
    <text evidence="5">The sequence shown here is derived from an EMBL/GenBank/DDBJ whole genome shotgun (WGS) entry which is preliminary data.</text>
</comment>
<reference evidence="5 6" key="1">
    <citation type="submission" date="2022-11" db="EMBL/GenBank/DDBJ databases">
        <title>The characterization of three novel Bacteroidetes species and genomic analysis of their roles in tidal elemental geochemical cycles.</title>
        <authorList>
            <person name="Ma K."/>
        </authorList>
    </citation>
    <scope>NUCLEOTIDE SEQUENCE [LARGE SCALE GENOMIC DNA]</scope>
    <source>
        <strain evidence="5 6">M17</strain>
    </source>
</reference>
<keyword evidence="3 4" id="KW-0472">Membrane</keyword>
<feature type="transmembrane region" description="Helical" evidence="4">
    <location>
        <begin position="287"/>
        <end position="306"/>
    </location>
</feature>
<dbReference type="Gene3D" id="1.20.1250.20">
    <property type="entry name" value="MFS general substrate transporter like domains"/>
    <property type="match status" value="1"/>
</dbReference>
<dbReference type="CDD" id="cd06174">
    <property type="entry name" value="MFS"/>
    <property type="match status" value="1"/>
</dbReference>
<evidence type="ECO:0000313" key="6">
    <source>
        <dbReference type="Proteomes" id="UP001209885"/>
    </source>
</evidence>
<evidence type="ECO:0000256" key="4">
    <source>
        <dbReference type="SAM" id="Phobius"/>
    </source>
</evidence>
<dbReference type="InterPro" id="IPR011701">
    <property type="entry name" value="MFS"/>
</dbReference>
<feature type="transmembrane region" description="Helical" evidence="4">
    <location>
        <begin position="344"/>
        <end position="363"/>
    </location>
</feature>
<feature type="transmembrane region" description="Helical" evidence="4">
    <location>
        <begin position="384"/>
        <end position="406"/>
    </location>
</feature>
<evidence type="ECO:0000256" key="1">
    <source>
        <dbReference type="ARBA" id="ARBA00022692"/>
    </source>
</evidence>
<dbReference type="Pfam" id="PF07690">
    <property type="entry name" value="MFS_1"/>
    <property type="match status" value="1"/>
</dbReference>
<keyword evidence="6" id="KW-1185">Reference proteome</keyword>
<keyword evidence="1 4" id="KW-0812">Transmembrane</keyword>
<dbReference type="InterPro" id="IPR052528">
    <property type="entry name" value="Sugar_transport-like"/>
</dbReference>
<feature type="transmembrane region" description="Helical" evidence="4">
    <location>
        <begin position="200"/>
        <end position="222"/>
    </location>
</feature>
<dbReference type="PANTHER" id="PTHR23526:SF2">
    <property type="entry name" value="MAJOR FACILITATOR SUPERFAMILY (MFS) PROFILE DOMAIN-CONTAINING PROTEIN"/>
    <property type="match status" value="1"/>
</dbReference>
<feature type="transmembrane region" description="Helical" evidence="4">
    <location>
        <begin position="256"/>
        <end position="275"/>
    </location>
</feature>